<organism evidence="10 11">
    <name type="scientific">Klebsiella phage Seifer</name>
    <dbReference type="NCBI Taxonomy" id="2315475"/>
    <lineage>
        <taxon>Viruses</taxon>
        <taxon>Duplodnaviria</taxon>
        <taxon>Heunggongvirae</taxon>
        <taxon>Uroviricota</taxon>
        <taxon>Caudoviricetes</taxon>
        <taxon>Casjensviridae</taxon>
        <taxon>Yonseivirus</taxon>
        <taxon>Yonseivirus seifer</taxon>
    </lineage>
</organism>
<feature type="coiled-coil region" evidence="7">
    <location>
        <begin position="59"/>
        <end position="131"/>
    </location>
</feature>
<keyword evidence="6" id="KW-0505">Motor protein</keyword>
<evidence type="ECO:0000256" key="4">
    <source>
        <dbReference type="ARBA" id="ARBA00022840"/>
    </source>
</evidence>
<dbReference type="Pfam" id="PF20155">
    <property type="entry name" value="TMP_3"/>
    <property type="match status" value="1"/>
</dbReference>
<dbReference type="EMBL" id="MH817999">
    <property type="protein sequence ID" value="AYJ72807.1"/>
    <property type="molecule type" value="Genomic_DNA"/>
</dbReference>
<evidence type="ECO:0000256" key="8">
    <source>
        <dbReference type="SAM" id="MobiDB-lite"/>
    </source>
</evidence>
<dbReference type="Gene3D" id="1.10.287.1490">
    <property type="match status" value="1"/>
</dbReference>
<keyword evidence="5 7" id="KW-0175">Coiled coil</keyword>
<accession>A0A3B8DWG6</accession>
<keyword evidence="3" id="KW-0547">Nucleotide-binding</keyword>
<evidence type="ECO:0000256" key="7">
    <source>
        <dbReference type="SAM" id="Coils"/>
    </source>
</evidence>
<dbReference type="PANTHER" id="PTHR37739">
    <property type="entry name" value="KINESIN-LIKE PROTEIN KIN-12D"/>
    <property type="match status" value="1"/>
</dbReference>
<gene>
    <name evidence="10" type="ORF">CPT_Seifer_025</name>
</gene>
<feature type="coiled-coil region" evidence="7">
    <location>
        <begin position="1323"/>
        <end position="1357"/>
    </location>
</feature>
<evidence type="ECO:0000259" key="9">
    <source>
        <dbReference type="Pfam" id="PF20155"/>
    </source>
</evidence>
<feature type="coiled-coil region" evidence="7">
    <location>
        <begin position="440"/>
        <end position="498"/>
    </location>
</feature>
<proteinExistence type="predicted"/>
<sequence length="1636" mass="175208">MANSKDVELRIRARDFSQKPLKAVASAIEAMAKAQDDQRKAAERGEVSTRQLEASYKKLEQAGQQLLKLNALVELYKRQNATMVEAAQKTEDLRAKQAQLQQAYDSAAKVTKKQEAELARVNRQVERAERTEASRAAQVSRTTKELQRYGIETKTLGAAQSSIVNSVASVNKVLQQQENIIATAPAAAAQNKVIQGLQQQAQQALAAVKGYSTLGRVVQTTTSQMGPLASKIQQIISPSDAARRTLSGLQQQVHTLASEVSTSGNAIKDLAQKTKMLNEANRAAAGLAQQIDQYRQQVAVMRTARAEYQAARTAVITLAQEMRTATGDTANLTARMASAQQRLSSAARALRDAGSAARVSQAGLRTAGVDTRNLTAEEQQLVSISQQATKALSTLSGSLRSQSQQALATARSYSVLASSVQATSQMGPLVSQIQQIVSPAEAARRTLSGLQQQVSTLATEIANSGKKVTDITGKIRQLNEANKSVSAMAQQIDMYRQQVAAVRAARTEYRTAMEAVQGLAQQMRTATTDTGELSNRMQAAQQRLAAAARSLRDTGTAARTTQSALRSAGIDTRNLNSAEQALISTSRQTTSSINSLTQALRNNAGATRDGAKAFSLFRDEGRTTLSMLQRIRGEVLGLATAYVGVQGALNQASGAVGAYKMRQQALVKISTVVGESQAALNDEWRYMLGLSDKLGIDIGVVSNSYTRFAVAAKAVGLSLQDSKFIFESVAKAGRVFHLSADDMNGIFRALEQMLSKGQVYAEELRGQLGERLPGAVALFAKGMNMTTAQLMKAMENGEVSGEAVINFAREQAKAIDAQLETASKGVDAMEARARNAMNAFQLALADSGYIDAYVQLLQKVTDFLNSSDGKEAAVKLGAAFSYVADTLGYLIDNLDTVITVLGVLAGLKITRMVLGLVGSIRSMLPVLKGGVTLIRAVYTGLMSWATGLATAEGAVGLLGVALRGLLRIIPFVGAALIAYDIGSIMYDQSSTFRQGVDEVIRDYKNLGNQLLAVGDSIPTMLYDILIGWVRPVTTQFATATKMIMGWIADVLRLIPGVGETLANWADGLAEDLTKEHRDFLESTGRVWDDVDKKWAELNKNMVDTNKTAVDVIRGQVATLMADIKAITNPQFQYTADPETGVTQRDRDIKGMTKDLAKMEEQAKKAGVAAQKALQRKNLPGRLKLIDEEFAPQYQRAKGIGGNEGAAMIKRLDAIVAARKKAETDSYNAMENGSKARENAAKREENALEALTAQYEKLDDAVGVKQSKVDPNATFDDRLQAKLQAVNTQYDQLIAKSKKLGSGGAELAGKFEDLRKRNLEYTTTQAKLEEIKRVEDQLNAIQETKKSLLDEINAKRQAGIISEDEAVKQTSELYATMNVNLLQSANTLDQLAQKFRNVLSPEDYAALMAKIAQIRAGLNDVTGTFTQMDSTVVQGVLDGLATGLQSVTDSLVQVLSGTMSLGDAFRSLGATVTKFFADFLMKIAQAILQQMILNSLAGIGGGIGAAATSMGGVAAKHNGGMVGSKTSGGQQRKNSVSPSLFVGAPRFHDGGLPGLKSDEVPIIAQKGEQILSKDDPNNIMNQGSGGGSGSSNPQDIRVINAIDSASVVAAGLNAPENSKVILNYIKANKQAVKQVLG</sequence>
<evidence type="ECO:0000313" key="11">
    <source>
        <dbReference type="Proteomes" id="UP000282620"/>
    </source>
</evidence>
<feature type="domain" description="Tape measure protein N-terminal" evidence="9">
    <location>
        <begin position="671"/>
        <end position="840"/>
    </location>
</feature>
<evidence type="ECO:0000256" key="6">
    <source>
        <dbReference type="ARBA" id="ARBA00023175"/>
    </source>
</evidence>
<dbReference type="PANTHER" id="PTHR37739:SF16">
    <property type="entry name" value="KINESIN-LIKE PROTEIN"/>
    <property type="match status" value="1"/>
</dbReference>
<protein>
    <submittedName>
        <fullName evidence="10">Tape measure protein</fullName>
    </submittedName>
</protein>
<evidence type="ECO:0000256" key="1">
    <source>
        <dbReference type="ARBA" id="ARBA00022465"/>
    </source>
</evidence>
<evidence type="ECO:0000256" key="5">
    <source>
        <dbReference type="ARBA" id="ARBA00023054"/>
    </source>
</evidence>
<dbReference type="NCBIfam" id="TIGR02675">
    <property type="entry name" value="tape_meas_nterm"/>
    <property type="match status" value="1"/>
</dbReference>
<keyword evidence="1" id="KW-1245">Viral tail assembly</keyword>
<keyword evidence="1" id="KW-1188">Viral release from host cell</keyword>
<evidence type="ECO:0000256" key="2">
    <source>
        <dbReference type="ARBA" id="ARBA00022701"/>
    </source>
</evidence>
<dbReference type="Proteomes" id="UP000282620">
    <property type="component" value="Segment"/>
</dbReference>
<keyword evidence="2" id="KW-0493">Microtubule</keyword>
<dbReference type="GO" id="GO:0005524">
    <property type="term" value="F:ATP binding"/>
    <property type="evidence" value="ECO:0007669"/>
    <property type="project" value="UniProtKB-KW"/>
</dbReference>
<evidence type="ECO:0000313" key="10">
    <source>
        <dbReference type="EMBL" id="AYJ72807.1"/>
    </source>
</evidence>
<dbReference type="GO" id="GO:0098003">
    <property type="term" value="P:viral tail assembly"/>
    <property type="evidence" value="ECO:0007669"/>
    <property type="project" value="UniProtKB-KW"/>
</dbReference>
<feature type="coiled-coil region" evidence="7">
    <location>
        <begin position="270"/>
        <end position="311"/>
    </location>
</feature>
<dbReference type="InterPro" id="IPR013491">
    <property type="entry name" value="Tape_meas_N"/>
</dbReference>
<reference evidence="11" key="1">
    <citation type="submission" date="2018-08" db="EMBL/GenBank/DDBJ databases">
        <title>Complete Genome of Klebsiella pneumoniae Siphophage Seifer.</title>
        <authorList>
            <person name="Salazar A.J."/>
            <person name="Lessor L."/>
            <person name="O'Leary C.J."/>
            <person name="Gill J."/>
            <person name="Liu M."/>
        </authorList>
    </citation>
    <scope>NUCLEOTIDE SEQUENCE [LARGE SCALE GENOMIC DNA]</scope>
</reference>
<dbReference type="InterPro" id="IPR044986">
    <property type="entry name" value="KIF15/KIN-12"/>
</dbReference>
<evidence type="ECO:0000256" key="3">
    <source>
        <dbReference type="ARBA" id="ARBA00022741"/>
    </source>
</evidence>
<keyword evidence="4" id="KW-0067">ATP-binding</keyword>
<feature type="coiled-coil region" evidence="7">
    <location>
        <begin position="1233"/>
        <end position="1295"/>
    </location>
</feature>
<keyword evidence="11" id="KW-1185">Reference proteome</keyword>
<name>A0A3B8DWG6_9CAUD</name>
<feature type="region of interest" description="Disordered" evidence="8">
    <location>
        <begin position="1570"/>
        <end position="1594"/>
    </location>
</feature>